<evidence type="ECO:0000313" key="4">
    <source>
        <dbReference type="Proteomes" id="UP000178661"/>
    </source>
</evidence>
<evidence type="ECO:0000259" key="2">
    <source>
        <dbReference type="Pfam" id="PF01471"/>
    </source>
</evidence>
<accession>A0A1F6Y553</accession>
<reference evidence="3 4" key="1">
    <citation type="journal article" date="2016" name="Nat. Commun.">
        <title>Thousands of microbial genomes shed light on interconnected biogeochemical processes in an aquifer system.</title>
        <authorList>
            <person name="Anantharaman K."/>
            <person name="Brown C.T."/>
            <person name="Hug L.A."/>
            <person name="Sharon I."/>
            <person name="Castelle C.J."/>
            <person name="Probst A.J."/>
            <person name="Thomas B.C."/>
            <person name="Singh A."/>
            <person name="Wilkins M.J."/>
            <person name="Karaoz U."/>
            <person name="Brodie E.L."/>
            <person name="Williams K.H."/>
            <person name="Hubbard S.S."/>
            <person name="Banfield J.F."/>
        </authorList>
    </citation>
    <scope>NUCLEOTIDE SEQUENCE [LARGE SCALE GENOMIC DNA]</scope>
</reference>
<feature type="chain" id="PRO_5009527496" description="Peptidoglycan binding-like domain-containing protein" evidence="1">
    <location>
        <begin position="26"/>
        <end position="287"/>
    </location>
</feature>
<dbReference type="Proteomes" id="UP000178661">
    <property type="component" value="Unassembled WGS sequence"/>
</dbReference>
<keyword evidence="1" id="KW-0732">Signal</keyword>
<dbReference type="Pfam" id="PF01471">
    <property type="entry name" value="PG_binding_1"/>
    <property type="match status" value="1"/>
</dbReference>
<dbReference type="InterPro" id="IPR002477">
    <property type="entry name" value="Peptidoglycan-bd-like"/>
</dbReference>
<dbReference type="InterPro" id="IPR036366">
    <property type="entry name" value="PGBDSf"/>
</dbReference>
<dbReference type="InterPro" id="IPR036365">
    <property type="entry name" value="PGBD-like_sf"/>
</dbReference>
<gene>
    <name evidence="3" type="ORF">A3G98_01605</name>
</gene>
<sequence>MIKKLKVGLLIAVLSLAVGVGSAFAADLTFNTNTTLTVNGNDYFIGTGSTATSVVVDGTTATFVVPASSTLTLISTGRHTLSNDGGLTAVCTNTESTLTITGAATVIVTPSTTACGAISGGGGGGGGGGGSIPPVTPPVTGGGSIPPVTPPVTPPVVSPGCSGGNVYNTSTGALCMSSVAQAAIAGCDNRTSGFSITTGGSCVGNIVSAAATSYNFGTKTLKNGSRGDAVMELQRFLNQVLNLGLVVDGKLGPKTIAVIKKWQKDNGLVVDGLIGPKTKAKMNASVQ</sequence>
<dbReference type="EMBL" id="MFVR01000018">
    <property type="protein sequence ID" value="OGJ01494.1"/>
    <property type="molecule type" value="Genomic_DNA"/>
</dbReference>
<feature type="domain" description="Peptidoglycan binding-like" evidence="2">
    <location>
        <begin position="226"/>
        <end position="282"/>
    </location>
</feature>
<comment type="caution">
    <text evidence="3">The sequence shown here is derived from an EMBL/GenBank/DDBJ whole genome shotgun (WGS) entry which is preliminary data.</text>
</comment>
<name>A0A1F6Y553_9BACT</name>
<evidence type="ECO:0000256" key="1">
    <source>
        <dbReference type="SAM" id="SignalP"/>
    </source>
</evidence>
<organism evidence="3 4">
    <name type="scientific">Candidatus Nomurabacteria bacterium RIFCSPLOWO2_12_FULL_37_8</name>
    <dbReference type="NCBI Taxonomy" id="1801793"/>
    <lineage>
        <taxon>Bacteria</taxon>
        <taxon>Candidatus Nomuraibacteriota</taxon>
    </lineage>
</organism>
<evidence type="ECO:0000313" key="3">
    <source>
        <dbReference type="EMBL" id="OGJ01494.1"/>
    </source>
</evidence>
<dbReference type="SUPFAM" id="SSF47090">
    <property type="entry name" value="PGBD-like"/>
    <property type="match status" value="1"/>
</dbReference>
<protein>
    <recommendedName>
        <fullName evidence="2">Peptidoglycan binding-like domain-containing protein</fullName>
    </recommendedName>
</protein>
<dbReference type="AlphaFoldDB" id="A0A1F6Y553"/>
<dbReference type="Gene3D" id="1.10.101.10">
    <property type="entry name" value="PGBD-like superfamily/PGBD"/>
    <property type="match status" value="1"/>
</dbReference>
<proteinExistence type="predicted"/>
<feature type="signal peptide" evidence="1">
    <location>
        <begin position="1"/>
        <end position="25"/>
    </location>
</feature>